<evidence type="ECO:0000256" key="1">
    <source>
        <dbReference type="ARBA" id="ARBA00009222"/>
    </source>
</evidence>
<comment type="similarity">
    <text evidence="1">Belongs to the calcitonin family.</text>
</comment>
<name>A0A8C4NDL7_EPTBU</name>
<dbReference type="SMART" id="SM00113">
    <property type="entry name" value="CALCITONIN"/>
    <property type="match status" value="1"/>
</dbReference>
<dbReference type="Pfam" id="PF00214">
    <property type="entry name" value="Calc_CGRP_IAPP"/>
    <property type="match status" value="1"/>
</dbReference>
<sequence>MKANTINRAVEVGNRKDTSACPLLCCSPRMRLSRRDCNLPTCVTPRLFELLSRARVMSGGTHTGGFLSTAVGPQTFGRRRRS</sequence>
<reference evidence="5" key="2">
    <citation type="submission" date="2025-09" db="UniProtKB">
        <authorList>
            <consortium name="Ensembl"/>
        </authorList>
    </citation>
    <scope>IDENTIFICATION</scope>
</reference>
<feature type="domain" description="Calcitonin peptide-like" evidence="4">
    <location>
        <begin position="34"/>
        <end position="80"/>
    </location>
</feature>
<dbReference type="GO" id="GO:0005179">
    <property type="term" value="F:hormone activity"/>
    <property type="evidence" value="ECO:0007669"/>
    <property type="project" value="InterPro"/>
</dbReference>
<evidence type="ECO:0000256" key="3">
    <source>
        <dbReference type="SAM" id="MobiDB-lite"/>
    </source>
</evidence>
<evidence type="ECO:0000259" key="4">
    <source>
        <dbReference type="SMART" id="SM00113"/>
    </source>
</evidence>
<accession>A0A8C4NDL7</accession>
<dbReference type="AlphaFoldDB" id="A0A8C4NDL7"/>
<dbReference type="InterPro" id="IPR021116">
    <property type="entry name" value="Calcitonin/adrenomedullin"/>
</dbReference>
<evidence type="ECO:0000313" key="6">
    <source>
        <dbReference type="Proteomes" id="UP000694388"/>
    </source>
</evidence>
<keyword evidence="2" id="KW-1015">Disulfide bond</keyword>
<dbReference type="InterPro" id="IPR001693">
    <property type="entry name" value="Calcitonin_peptide-like"/>
</dbReference>
<dbReference type="GO" id="GO:0005576">
    <property type="term" value="C:extracellular region"/>
    <property type="evidence" value="ECO:0007669"/>
    <property type="project" value="InterPro"/>
</dbReference>
<feature type="region of interest" description="Disordered" evidence="3">
    <location>
        <begin position="62"/>
        <end position="82"/>
    </location>
</feature>
<feature type="disulfide bond" evidence="2">
    <location>
        <begin position="37"/>
        <end position="42"/>
    </location>
</feature>
<reference evidence="5" key="1">
    <citation type="submission" date="2025-08" db="UniProtKB">
        <authorList>
            <consortium name="Ensembl"/>
        </authorList>
    </citation>
    <scope>IDENTIFICATION</scope>
</reference>
<evidence type="ECO:0000313" key="5">
    <source>
        <dbReference type="Ensembl" id="ENSEBUP00000005217.1"/>
    </source>
</evidence>
<dbReference type="Proteomes" id="UP000694388">
    <property type="component" value="Unplaced"/>
</dbReference>
<protein>
    <recommendedName>
        <fullName evidence="4">Calcitonin peptide-like domain-containing protein</fullName>
    </recommendedName>
</protein>
<dbReference type="Ensembl" id="ENSEBUT00000005655.1">
    <property type="protein sequence ID" value="ENSEBUP00000005217.1"/>
    <property type="gene ID" value="ENSEBUG00000003578.1"/>
</dbReference>
<keyword evidence="6" id="KW-1185">Reference proteome</keyword>
<proteinExistence type="inferred from homology"/>
<organism evidence="5 6">
    <name type="scientific">Eptatretus burgeri</name>
    <name type="common">Inshore hagfish</name>
    <dbReference type="NCBI Taxonomy" id="7764"/>
    <lineage>
        <taxon>Eukaryota</taxon>
        <taxon>Metazoa</taxon>
        <taxon>Chordata</taxon>
        <taxon>Craniata</taxon>
        <taxon>Vertebrata</taxon>
        <taxon>Cyclostomata</taxon>
        <taxon>Myxini</taxon>
        <taxon>Myxiniformes</taxon>
        <taxon>Myxinidae</taxon>
        <taxon>Eptatretinae</taxon>
        <taxon>Eptatretus</taxon>
    </lineage>
</organism>
<evidence type="ECO:0000256" key="2">
    <source>
        <dbReference type="PIRSR" id="PIRSR621116-50"/>
    </source>
</evidence>